<feature type="domain" description="Winged helix DNA-binding" evidence="2">
    <location>
        <begin position="15"/>
        <end position="93"/>
    </location>
</feature>
<proteinExistence type="predicted"/>
<evidence type="ECO:0000256" key="1">
    <source>
        <dbReference type="SAM" id="MobiDB-lite"/>
    </source>
</evidence>
<dbReference type="EMBL" id="CP048882">
    <property type="protein sequence ID" value="QPP06202.1"/>
    <property type="molecule type" value="Genomic_DNA"/>
</dbReference>
<dbReference type="KEGG" id="sbat:G4Z16_07115"/>
<dbReference type="PANTHER" id="PTHR37318">
    <property type="entry name" value="BSL7504 PROTEIN"/>
    <property type="match status" value="1"/>
</dbReference>
<sequence>MTDPEIDPVLLDPTRLSIVSLLAATEWAEFGWVRDSVGMSDSALSKQVTTLSKHGYVEAEKGYVGKRPRTWLSLSKSGRGALEGHVSALQRIVDQSRQAGKAHDDRADRETDAGGSSPPTGG</sequence>
<dbReference type="PANTHER" id="PTHR37318:SF1">
    <property type="entry name" value="BSL7504 PROTEIN"/>
    <property type="match status" value="1"/>
</dbReference>
<evidence type="ECO:0000313" key="3">
    <source>
        <dbReference type="EMBL" id="QPP06202.1"/>
    </source>
</evidence>
<feature type="region of interest" description="Disordered" evidence="1">
    <location>
        <begin position="92"/>
        <end position="122"/>
    </location>
</feature>
<dbReference type="InterPro" id="IPR011991">
    <property type="entry name" value="ArsR-like_HTH"/>
</dbReference>
<dbReference type="RefSeq" id="WP_197349850.1">
    <property type="nucleotide sequence ID" value="NZ_CP048882.1"/>
</dbReference>
<accession>A0A7T1T4F0</accession>
<dbReference type="Pfam" id="PF13601">
    <property type="entry name" value="HTH_34"/>
    <property type="match status" value="1"/>
</dbReference>
<dbReference type="InterPro" id="IPR036390">
    <property type="entry name" value="WH_DNA-bd_sf"/>
</dbReference>
<gene>
    <name evidence="3" type="ORF">G4Z16_07115</name>
</gene>
<evidence type="ECO:0000313" key="4">
    <source>
        <dbReference type="Proteomes" id="UP000595046"/>
    </source>
</evidence>
<dbReference type="SUPFAM" id="SSF46785">
    <property type="entry name" value="Winged helix' DNA-binding domain"/>
    <property type="match status" value="1"/>
</dbReference>
<dbReference type="Proteomes" id="UP000595046">
    <property type="component" value="Chromosome"/>
</dbReference>
<name>A0A7T1T4F0_9ACTN</name>
<feature type="compositionally biased region" description="Basic and acidic residues" evidence="1">
    <location>
        <begin position="101"/>
        <end position="112"/>
    </location>
</feature>
<dbReference type="InterPro" id="IPR036388">
    <property type="entry name" value="WH-like_DNA-bd_sf"/>
</dbReference>
<protein>
    <submittedName>
        <fullName evidence="3">Transcriptional regulator</fullName>
    </submittedName>
</protein>
<dbReference type="CDD" id="cd00090">
    <property type="entry name" value="HTH_ARSR"/>
    <property type="match status" value="1"/>
</dbReference>
<dbReference type="Gene3D" id="1.10.10.10">
    <property type="entry name" value="Winged helix-like DNA-binding domain superfamily/Winged helix DNA-binding domain"/>
    <property type="match status" value="1"/>
</dbReference>
<organism evidence="3 4">
    <name type="scientific">Streptomyces bathyalis</name>
    <dbReference type="NCBI Taxonomy" id="2710756"/>
    <lineage>
        <taxon>Bacteria</taxon>
        <taxon>Bacillati</taxon>
        <taxon>Actinomycetota</taxon>
        <taxon>Actinomycetes</taxon>
        <taxon>Kitasatosporales</taxon>
        <taxon>Streptomycetaceae</taxon>
        <taxon>Streptomyces</taxon>
    </lineage>
</organism>
<keyword evidence="4" id="KW-1185">Reference proteome</keyword>
<reference evidence="4" key="1">
    <citation type="submission" date="2020-02" db="EMBL/GenBank/DDBJ databases">
        <title>Streptomyces sp. ASO4wet.</title>
        <authorList>
            <person name="Risdian C."/>
            <person name="Landwehr W."/>
            <person name="Schupp P."/>
            <person name="Wink J."/>
        </authorList>
    </citation>
    <scope>NUCLEOTIDE SEQUENCE [LARGE SCALE GENOMIC DNA]</scope>
    <source>
        <strain evidence="4">ASO4wet</strain>
    </source>
</reference>
<evidence type="ECO:0000259" key="2">
    <source>
        <dbReference type="Pfam" id="PF13601"/>
    </source>
</evidence>
<dbReference type="AlphaFoldDB" id="A0A7T1T4F0"/>
<dbReference type="InterPro" id="IPR027395">
    <property type="entry name" value="WH_DNA-bd_dom"/>
</dbReference>